<feature type="transmembrane region" description="Helical" evidence="1">
    <location>
        <begin position="69"/>
        <end position="88"/>
    </location>
</feature>
<sequence>MNWGQLQPECFAICQLATFSDLGVIRREDIGVHPVQQMKPGLIWIFKKRSVGAGEEYSCGDVVFRGSSFIALSFNLMLLLLLLLRAWAPSERASGLQRKWPGSAVLPL</sequence>
<gene>
    <name evidence="2" type="ORF">JOB18_027217</name>
</gene>
<reference evidence="2 3" key="1">
    <citation type="journal article" date="2021" name="Sci. Rep.">
        <title>Chromosome anchoring in Senegalese sole (Solea senegalensis) reveals sex-associated markers and genome rearrangements in flatfish.</title>
        <authorList>
            <person name="Guerrero-Cozar I."/>
            <person name="Gomez-Garrido J."/>
            <person name="Berbel C."/>
            <person name="Martinez-Blanch J.F."/>
            <person name="Alioto T."/>
            <person name="Claros M.G."/>
            <person name="Gagnaire P.A."/>
            <person name="Manchado M."/>
        </authorList>
    </citation>
    <scope>NUCLEOTIDE SEQUENCE [LARGE SCALE GENOMIC DNA]</scope>
    <source>
        <strain evidence="2">Sse05_10M</strain>
    </source>
</reference>
<evidence type="ECO:0000256" key="1">
    <source>
        <dbReference type="SAM" id="Phobius"/>
    </source>
</evidence>
<dbReference type="EMBL" id="JAGKHQ010000003">
    <property type="protein sequence ID" value="KAG7520323.1"/>
    <property type="molecule type" value="Genomic_DNA"/>
</dbReference>
<keyword evidence="1" id="KW-0812">Transmembrane</keyword>
<evidence type="ECO:0000313" key="2">
    <source>
        <dbReference type="EMBL" id="KAG7520323.1"/>
    </source>
</evidence>
<keyword evidence="1" id="KW-1133">Transmembrane helix</keyword>
<organism evidence="2 3">
    <name type="scientific">Solea senegalensis</name>
    <name type="common">Senegalese sole</name>
    <dbReference type="NCBI Taxonomy" id="28829"/>
    <lineage>
        <taxon>Eukaryota</taxon>
        <taxon>Metazoa</taxon>
        <taxon>Chordata</taxon>
        <taxon>Craniata</taxon>
        <taxon>Vertebrata</taxon>
        <taxon>Euteleostomi</taxon>
        <taxon>Actinopterygii</taxon>
        <taxon>Neopterygii</taxon>
        <taxon>Teleostei</taxon>
        <taxon>Neoteleostei</taxon>
        <taxon>Acanthomorphata</taxon>
        <taxon>Carangaria</taxon>
        <taxon>Pleuronectiformes</taxon>
        <taxon>Pleuronectoidei</taxon>
        <taxon>Soleidae</taxon>
        <taxon>Solea</taxon>
    </lineage>
</organism>
<keyword evidence="3" id="KW-1185">Reference proteome</keyword>
<dbReference type="Proteomes" id="UP000693946">
    <property type="component" value="Linkage Group LG11"/>
</dbReference>
<comment type="caution">
    <text evidence="2">The sequence shown here is derived from an EMBL/GenBank/DDBJ whole genome shotgun (WGS) entry which is preliminary data.</text>
</comment>
<keyword evidence="1" id="KW-0472">Membrane</keyword>
<proteinExistence type="predicted"/>
<name>A0AAV6SRU8_SOLSE</name>
<dbReference type="AlphaFoldDB" id="A0AAV6SRU8"/>
<protein>
    <submittedName>
        <fullName evidence="2">Uncharacterized protein</fullName>
    </submittedName>
</protein>
<accession>A0AAV6SRU8</accession>
<evidence type="ECO:0000313" key="3">
    <source>
        <dbReference type="Proteomes" id="UP000693946"/>
    </source>
</evidence>